<reference evidence="1" key="1">
    <citation type="submission" date="2020-05" db="EMBL/GenBank/DDBJ databases">
        <authorList>
            <person name="Chiriac C."/>
            <person name="Salcher M."/>
            <person name="Ghai R."/>
            <person name="Kavagutti S V."/>
        </authorList>
    </citation>
    <scope>NUCLEOTIDE SEQUENCE</scope>
</reference>
<protein>
    <submittedName>
        <fullName evidence="1">Unannotated protein</fullName>
    </submittedName>
</protein>
<sequence length="185" mass="21063">MSFSRRIFFTISLFLTFWVVTLTFSAIQPLLPTATVLDIEADEPFIPTPDRTFLPITDAVTAENMWTYECEFKVQRPTTMTSACADFGEQVHSIKWTVWEKGKALGTGVYSKNDCDPDCADGTIYETPVKVELRDLTRDGNKYFLNTFTFASKIGEDLPEGRAPNGSWDISEFYRMVPEMHEDNP</sequence>
<gene>
    <name evidence="1" type="ORF">UFOPK3166_00696</name>
</gene>
<dbReference type="EMBL" id="CAFABD010000097">
    <property type="protein sequence ID" value="CAB4827019.1"/>
    <property type="molecule type" value="Genomic_DNA"/>
</dbReference>
<organism evidence="1">
    <name type="scientific">freshwater metagenome</name>
    <dbReference type="NCBI Taxonomy" id="449393"/>
    <lineage>
        <taxon>unclassified sequences</taxon>
        <taxon>metagenomes</taxon>
        <taxon>ecological metagenomes</taxon>
    </lineage>
</organism>
<accession>A0A6J7A3B8</accession>
<proteinExistence type="predicted"/>
<name>A0A6J7A3B8_9ZZZZ</name>
<evidence type="ECO:0000313" key="1">
    <source>
        <dbReference type="EMBL" id="CAB4827019.1"/>
    </source>
</evidence>
<dbReference type="AlphaFoldDB" id="A0A6J7A3B8"/>